<dbReference type="EMBL" id="BQNB010012858">
    <property type="protein sequence ID" value="GJT08798.1"/>
    <property type="molecule type" value="Genomic_DNA"/>
</dbReference>
<sequence length="313" mass="34907">MTDAAKADVEKTAEEKGDAELPRNVMTFDYQVKKSTKLPLPSSSLSISSRFWIAKVALAVYEVGLRWDGDIFVLGSRRIAKVALAVYEVGLRWDGDIYVFRGSGQKVCVIKHIQVLKDSVEAEISSLMDVHIQQETPQIQSPSVLKVPILVISETTTLPPIPEIPTETPASMALSLPHLTPTISIGQQTTTPIPTPPIITEAPTITTVVRESDALTIVQLRIKKEHAEKQKMLKYTIKSTNKAALEEYHLKSALYQTMNKNKSFNINPTNHSLYHALIEALIEDENDMDKGVTDTVKNHKRQHDDDEDDDEDP</sequence>
<evidence type="ECO:0000256" key="1">
    <source>
        <dbReference type="SAM" id="MobiDB-lite"/>
    </source>
</evidence>
<protein>
    <submittedName>
        <fullName evidence="2">Uncharacterized protein</fullName>
    </submittedName>
</protein>
<evidence type="ECO:0000313" key="2">
    <source>
        <dbReference type="EMBL" id="GJT08798.1"/>
    </source>
</evidence>
<organism evidence="2 3">
    <name type="scientific">Tanacetum coccineum</name>
    <dbReference type="NCBI Taxonomy" id="301880"/>
    <lineage>
        <taxon>Eukaryota</taxon>
        <taxon>Viridiplantae</taxon>
        <taxon>Streptophyta</taxon>
        <taxon>Embryophyta</taxon>
        <taxon>Tracheophyta</taxon>
        <taxon>Spermatophyta</taxon>
        <taxon>Magnoliopsida</taxon>
        <taxon>eudicotyledons</taxon>
        <taxon>Gunneridae</taxon>
        <taxon>Pentapetalae</taxon>
        <taxon>asterids</taxon>
        <taxon>campanulids</taxon>
        <taxon>Asterales</taxon>
        <taxon>Asteraceae</taxon>
        <taxon>Asteroideae</taxon>
        <taxon>Anthemideae</taxon>
        <taxon>Anthemidinae</taxon>
        <taxon>Tanacetum</taxon>
    </lineage>
</organism>
<evidence type="ECO:0000313" key="3">
    <source>
        <dbReference type="Proteomes" id="UP001151760"/>
    </source>
</evidence>
<keyword evidence="3" id="KW-1185">Reference proteome</keyword>
<gene>
    <name evidence="2" type="ORF">Tco_0843260</name>
</gene>
<name>A0ABQ5B2U8_9ASTR</name>
<accession>A0ABQ5B2U8</accession>
<dbReference type="Proteomes" id="UP001151760">
    <property type="component" value="Unassembled WGS sequence"/>
</dbReference>
<reference evidence="2" key="2">
    <citation type="submission" date="2022-01" db="EMBL/GenBank/DDBJ databases">
        <authorList>
            <person name="Yamashiro T."/>
            <person name="Shiraishi A."/>
            <person name="Satake H."/>
            <person name="Nakayama K."/>
        </authorList>
    </citation>
    <scope>NUCLEOTIDE SEQUENCE</scope>
</reference>
<feature type="region of interest" description="Disordered" evidence="1">
    <location>
        <begin position="289"/>
        <end position="313"/>
    </location>
</feature>
<reference evidence="2" key="1">
    <citation type="journal article" date="2022" name="Int. J. Mol. Sci.">
        <title>Draft Genome of Tanacetum Coccineum: Genomic Comparison of Closely Related Tanacetum-Family Plants.</title>
        <authorList>
            <person name="Yamashiro T."/>
            <person name="Shiraishi A."/>
            <person name="Nakayama K."/>
            <person name="Satake H."/>
        </authorList>
    </citation>
    <scope>NUCLEOTIDE SEQUENCE</scope>
</reference>
<proteinExistence type="predicted"/>
<comment type="caution">
    <text evidence="2">The sequence shown here is derived from an EMBL/GenBank/DDBJ whole genome shotgun (WGS) entry which is preliminary data.</text>
</comment>